<evidence type="ECO:0000259" key="6">
    <source>
        <dbReference type="Pfam" id="PF00849"/>
    </source>
</evidence>
<dbReference type="GO" id="GO:0000455">
    <property type="term" value="P:enzyme-directed rRNA pseudouridine synthesis"/>
    <property type="evidence" value="ECO:0007669"/>
    <property type="project" value="TreeGrafter"/>
</dbReference>
<dbReference type="EMBL" id="VUMV01000003">
    <property type="protein sequence ID" value="MST81715.1"/>
    <property type="molecule type" value="Genomic_DNA"/>
</dbReference>
<dbReference type="Proteomes" id="UP000466864">
    <property type="component" value="Unassembled WGS sequence"/>
</dbReference>
<comment type="caution">
    <text evidence="7">The sequence shown here is derived from an EMBL/GenBank/DDBJ whole genome shotgun (WGS) entry which is preliminary data.</text>
</comment>
<dbReference type="GO" id="GO:0003723">
    <property type="term" value="F:RNA binding"/>
    <property type="evidence" value="ECO:0007669"/>
    <property type="project" value="InterPro"/>
</dbReference>
<protein>
    <recommendedName>
        <fullName evidence="4">RNA pseudouridylate synthase</fullName>
    </recommendedName>
    <alternativeName>
        <fullName evidence="5">RNA-uridine isomerase</fullName>
    </alternativeName>
</protein>
<dbReference type="PROSITE" id="PS01129">
    <property type="entry name" value="PSI_RLU"/>
    <property type="match status" value="1"/>
</dbReference>
<proteinExistence type="inferred from homology"/>
<name>A0A7X2TNM7_9FIRM</name>
<dbReference type="InterPro" id="IPR020103">
    <property type="entry name" value="PsdUridine_synth_cat_dom_sf"/>
</dbReference>
<organism evidence="7 8">
    <name type="scientific">Bilifractor porci</name>
    <dbReference type="NCBI Taxonomy" id="2606636"/>
    <lineage>
        <taxon>Bacteria</taxon>
        <taxon>Bacillati</taxon>
        <taxon>Bacillota</taxon>
        <taxon>Clostridia</taxon>
        <taxon>Lachnospirales</taxon>
        <taxon>Lachnospiraceae</taxon>
        <taxon>Bilifractor</taxon>
    </lineage>
</organism>
<dbReference type="PANTHER" id="PTHR21600">
    <property type="entry name" value="MITOCHONDRIAL RNA PSEUDOURIDINE SYNTHASE"/>
    <property type="match status" value="1"/>
</dbReference>
<evidence type="ECO:0000256" key="5">
    <source>
        <dbReference type="ARBA" id="ARBA00033164"/>
    </source>
</evidence>
<dbReference type="InterPro" id="IPR006145">
    <property type="entry name" value="PsdUridine_synth_RsuA/RluA"/>
</dbReference>
<evidence type="ECO:0000313" key="8">
    <source>
        <dbReference type="Proteomes" id="UP000466864"/>
    </source>
</evidence>
<dbReference type="InterPro" id="IPR006224">
    <property type="entry name" value="PsdUridine_synth_RluA-like_CS"/>
</dbReference>
<dbReference type="SUPFAM" id="SSF55120">
    <property type="entry name" value="Pseudouridine synthase"/>
    <property type="match status" value="1"/>
</dbReference>
<dbReference type="GO" id="GO:0009982">
    <property type="term" value="F:pseudouridine synthase activity"/>
    <property type="evidence" value="ECO:0007669"/>
    <property type="project" value="InterPro"/>
</dbReference>
<dbReference type="Gene3D" id="3.30.2350.10">
    <property type="entry name" value="Pseudouridine synthase"/>
    <property type="match status" value="1"/>
</dbReference>
<dbReference type="Pfam" id="PF00849">
    <property type="entry name" value="PseudoU_synth_2"/>
    <property type="match status" value="1"/>
</dbReference>
<accession>A0A7X2TNM7</accession>
<dbReference type="PANTHER" id="PTHR21600:SF44">
    <property type="entry name" value="RIBOSOMAL LARGE SUBUNIT PSEUDOURIDINE SYNTHASE D"/>
    <property type="match status" value="1"/>
</dbReference>
<evidence type="ECO:0000256" key="4">
    <source>
        <dbReference type="ARBA" id="ARBA00031870"/>
    </source>
</evidence>
<dbReference type="CDD" id="cd02869">
    <property type="entry name" value="PseudoU_synth_RluA_like"/>
    <property type="match status" value="1"/>
</dbReference>
<dbReference type="GO" id="GO:0140098">
    <property type="term" value="F:catalytic activity, acting on RNA"/>
    <property type="evidence" value="ECO:0007669"/>
    <property type="project" value="UniProtKB-ARBA"/>
</dbReference>
<sequence length="333" mass="36512">MERILTYRIQKNDSGKSVHEFLRGLGYSRHILLSMKPDPMAVMKNGKPVRMSGALQEGDVLRITVRDESSSENIVPAPVPFDIVFEDSDLLVVSKPSGVAIHPAVSHPANTLANGIALYFKEQGIPYVFRCINRLDRDTTGLLIVAKNKVSASILERDLRQREIHRTYLAVVEGILPESGTVHAPVGRKSSSLIERCIDWENGDAAVTHFRRLCAFPLCTPVNNEAETSSGALSGQLSSAVSPSAPVLSLAELHLETGRTHQIRVHMAHIGHPLLGDTLYNPEGLPGISRQALHSWKLDFIHPVTKEPMHFESPLPADMSAVVNVPWQTGLNG</sequence>
<feature type="domain" description="Pseudouridine synthase RsuA/RluA-like" evidence="6">
    <location>
        <begin position="89"/>
        <end position="269"/>
    </location>
</feature>
<evidence type="ECO:0000313" key="7">
    <source>
        <dbReference type="EMBL" id="MST81715.1"/>
    </source>
</evidence>
<dbReference type="AlphaFoldDB" id="A0A7X2TNM7"/>
<dbReference type="RefSeq" id="WP_154457629.1">
    <property type="nucleotide sequence ID" value="NZ_VUMV01000003.1"/>
</dbReference>
<dbReference type="InterPro" id="IPR050188">
    <property type="entry name" value="RluA_PseudoU_synthase"/>
</dbReference>
<gene>
    <name evidence="7" type="ORF">FYJ60_05240</name>
</gene>
<evidence type="ECO:0000256" key="2">
    <source>
        <dbReference type="ARBA" id="ARBA00010876"/>
    </source>
</evidence>
<comment type="similarity">
    <text evidence="2">Belongs to the pseudouridine synthase RluA family.</text>
</comment>
<keyword evidence="8" id="KW-1185">Reference proteome</keyword>
<reference evidence="7 8" key="1">
    <citation type="submission" date="2019-08" db="EMBL/GenBank/DDBJ databases">
        <title>In-depth cultivation of the pig gut microbiome towards novel bacterial diversity and tailored functional studies.</title>
        <authorList>
            <person name="Wylensek D."/>
            <person name="Hitch T.C.A."/>
            <person name="Clavel T."/>
        </authorList>
    </citation>
    <scope>NUCLEOTIDE SEQUENCE [LARGE SCALE GENOMIC DNA]</scope>
    <source>
        <strain evidence="7 8">Oil+RF-744-WCA-WT-13</strain>
    </source>
</reference>
<evidence type="ECO:0000256" key="3">
    <source>
        <dbReference type="ARBA" id="ARBA00023235"/>
    </source>
</evidence>
<keyword evidence="3" id="KW-0413">Isomerase</keyword>
<comment type="catalytic activity">
    <reaction evidence="1">
        <text>a uridine in RNA = a pseudouridine in RNA</text>
        <dbReference type="Rhea" id="RHEA:48348"/>
        <dbReference type="Rhea" id="RHEA-COMP:12068"/>
        <dbReference type="Rhea" id="RHEA-COMP:12069"/>
        <dbReference type="ChEBI" id="CHEBI:65314"/>
        <dbReference type="ChEBI" id="CHEBI:65315"/>
    </reaction>
</comment>
<evidence type="ECO:0000256" key="1">
    <source>
        <dbReference type="ARBA" id="ARBA00000073"/>
    </source>
</evidence>